<accession>A0A077LSU9</accession>
<dbReference type="AlphaFoldDB" id="A0A077LSU9"/>
<dbReference type="InterPro" id="IPR036653">
    <property type="entry name" value="CinA-like_C"/>
</dbReference>
<protein>
    <recommendedName>
        <fullName evidence="2">CinA C-terminal domain-containing protein</fullName>
    </recommendedName>
</protein>
<keyword evidence="4" id="KW-1185">Reference proteome</keyword>
<evidence type="ECO:0000259" key="2">
    <source>
        <dbReference type="Pfam" id="PF02464"/>
    </source>
</evidence>
<feature type="domain" description="CinA C-terminal" evidence="2">
    <location>
        <begin position="30"/>
        <end position="183"/>
    </location>
</feature>
<gene>
    <name evidence="3" type="ORF">BN12_1180004</name>
</gene>
<organism evidence="3 4">
    <name type="scientific">Nostocoides japonicum T1-X7</name>
    <dbReference type="NCBI Taxonomy" id="1194083"/>
    <lineage>
        <taxon>Bacteria</taxon>
        <taxon>Bacillati</taxon>
        <taxon>Actinomycetota</taxon>
        <taxon>Actinomycetes</taxon>
        <taxon>Micrococcales</taxon>
        <taxon>Intrasporangiaceae</taxon>
        <taxon>Nostocoides</taxon>
    </lineage>
</organism>
<name>A0A077LSU9_9MICO</name>
<comment type="caution">
    <text evidence="3">The sequence shown here is derived from an EMBL/GenBank/DDBJ whole genome shotgun (WGS) entry which is preliminary data.</text>
</comment>
<dbReference type="NCBIfam" id="TIGR00199">
    <property type="entry name" value="PncC_domain"/>
    <property type="match status" value="1"/>
</dbReference>
<feature type="compositionally biased region" description="Low complexity" evidence="1">
    <location>
        <begin position="12"/>
        <end position="25"/>
    </location>
</feature>
<dbReference type="SUPFAM" id="SSF142433">
    <property type="entry name" value="CinA-like"/>
    <property type="match status" value="1"/>
</dbReference>
<evidence type="ECO:0000313" key="3">
    <source>
        <dbReference type="EMBL" id="CCH76278.1"/>
    </source>
</evidence>
<evidence type="ECO:0000313" key="4">
    <source>
        <dbReference type="Proteomes" id="UP000035721"/>
    </source>
</evidence>
<dbReference type="OrthoDB" id="1253990at2"/>
<reference evidence="3 4" key="1">
    <citation type="journal article" date="2013" name="ISME J.">
        <title>A metabolic model for members of the genus Tetrasphaera involved in enhanced biological phosphorus removal.</title>
        <authorList>
            <person name="Kristiansen R."/>
            <person name="Nguyen H.T.T."/>
            <person name="Saunders A.M."/>
            <person name="Nielsen J.L."/>
            <person name="Wimmer R."/>
            <person name="Le V.Q."/>
            <person name="McIlroy S.J."/>
            <person name="Petrovski S."/>
            <person name="Seviour R.J."/>
            <person name="Calteau A."/>
            <person name="Nielsen K.L."/>
            <person name="Nielsen P.H."/>
        </authorList>
    </citation>
    <scope>NUCLEOTIDE SEQUENCE [LARGE SCALE GENOMIC DNA]</scope>
    <source>
        <strain evidence="3 4">T1-X7</strain>
    </source>
</reference>
<dbReference type="InterPro" id="IPR008136">
    <property type="entry name" value="CinA_C"/>
</dbReference>
<dbReference type="STRING" id="1194083.BN12_1180004"/>
<dbReference type="Gene3D" id="3.90.950.20">
    <property type="entry name" value="CinA-like"/>
    <property type="match status" value="1"/>
</dbReference>
<dbReference type="Proteomes" id="UP000035721">
    <property type="component" value="Unassembled WGS sequence"/>
</dbReference>
<dbReference type="RefSeq" id="WP_083454628.1">
    <property type="nucleotide sequence ID" value="NZ_HF570958.1"/>
</dbReference>
<sequence length="199" mass="19298">MTTGPGATVSRAAGPSGASTSGAAGPSVEPIAAELLSTLRDARLAVGTAESLTGGLVVAALTAAPGASASVAGGVVSYATRVKRDVLGVDGALLASRGAVDPDVAAQMAEGVCRVLGCDVGLATTGVAGPEPQDGQPVGTVFVAVAVPGATPPRTWVKALDLSGGRDGIRRSTVSAVLRLALDTVRESTGAARADDSAR</sequence>
<dbReference type="EMBL" id="CAJB01000022">
    <property type="protein sequence ID" value="CCH76278.1"/>
    <property type="molecule type" value="Genomic_DNA"/>
</dbReference>
<evidence type="ECO:0000256" key="1">
    <source>
        <dbReference type="SAM" id="MobiDB-lite"/>
    </source>
</evidence>
<dbReference type="Pfam" id="PF02464">
    <property type="entry name" value="CinA"/>
    <property type="match status" value="1"/>
</dbReference>
<feature type="region of interest" description="Disordered" evidence="1">
    <location>
        <begin position="1"/>
        <end position="25"/>
    </location>
</feature>
<proteinExistence type="predicted"/>